<proteinExistence type="predicted"/>
<accession>A0ABY6YU49</accession>
<evidence type="ECO:0000313" key="3">
    <source>
        <dbReference type="EMBL" id="WAE75927.1"/>
    </source>
</evidence>
<keyword evidence="3" id="KW-0540">Nuclease</keyword>
<evidence type="ECO:0000259" key="2">
    <source>
        <dbReference type="Pfam" id="PF01939"/>
    </source>
</evidence>
<protein>
    <submittedName>
        <fullName evidence="3">Endonuclease NucS</fullName>
    </submittedName>
</protein>
<keyword evidence="4" id="KW-1185">Reference proteome</keyword>
<dbReference type="PANTHER" id="PTHR38814">
    <property type="entry name" value="ENDONUCLEASE NUCS"/>
    <property type="match status" value="1"/>
</dbReference>
<gene>
    <name evidence="3" type="ORF">OUQ99_12985</name>
</gene>
<dbReference type="InterPro" id="IPR011856">
    <property type="entry name" value="tRNA_endonuc-like_dom_sf"/>
</dbReference>
<dbReference type="Proteomes" id="UP001156498">
    <property type="component" value="Chromosome"/>
</dbReference>
<keyword evidence="1" id="KW-0238">DNA-binding</keyword>
<keyword evidence="3" id="KW-0255">Endonuclease</keyword>
<evidence type="ECO:0000256" key="1">
    <source>
        <dbReference type="ARBA" id="ARBA00023125"/>
    </source>
</evidence>
<dbReference type="CDD" id="cd22341">
    <property type="entry name" value="NucS-like"/>
    <property type="match status" value="1"/>
</dbReference>
<name>A0ABY6YU49_9ACTN</name>
<dbReference type="InterPro" id="IPR002793">
    <property type="entry name" value="Endonuclease_NucS"/>
</dbReference>
<reference evidence="3 4" key="1">
    <citation type="journal article" date="2013" name="Int. J. Syst. Evol. Microbiol.">
        <title>Description of Streptomonospora sediminis sp. nov. and Streptomonospora nanhaiensis sp. nov., and reclassification of Nocardiopsis arabia Hozzein &amp; Goodfellow 2008 as Streptomonospora arabica comb. nov. and emended description of the genus Streptomonospora.</title>
        <authorList>
            <person name="Zhang D.F."/>
            <person name="Pan H.Q."/>
            <person name="He J."/>
            <person name="Zhang X.M."/>
            <person name="Zhang Y.G."/>
            <person name="Klenk H.P."/>
            <person name="Hu J.C."/>
            <person name="Li W.J."/>
        </authorList>
    </citation>
    <scope>NUCLEOTIDE SEQUENCE [LARGE SCALE GENOMIC DNA]</scope>
    <source>
        <strain evidence="3 4">12A09</strain>
    </source>
</reference>
<dbReference type="InterPro" id="IPR048301">
    <property type="entry name" value="NucS_C"/>
</dbReference>
<dbReference type="PANTHER" id="PTHR38814:SF1">
    <property type="entry name" value="ENDONUCLEASE NUCS"/>
    <property type="match status" value="1"/>
</dbReference>
<dbReference type="GO" id="GO:0004519">
    <property type="term" value="F:endonuclease activity"/>
    <property type="evidence" value="ECO:0007669"/>
    <property type="project" value="UniProtKB-KW"/>
</dbReference>
<dbReference type="EMBL" id="CP113264">
    <property type="protein sequence ID" value="WAE75927.1"/>
    <property type="molecule type" value="Genomic_DNA"/>
</dbReference>
<dbReference type="Gene3D" id="3.40.1350.10">
    <property type="match status" value="1"/>
</dbReference>
<keyword evidence="3" id="KW-0378">Hydrolase</keyword>
<dbReference type="Pfam" id="PF01939">
    <property type="entry name" value="NucS_C"/>
    <property type="match status" value="1"/>
</dbReference>
<organism evidence="3 4">
    <name type="scientific">Streptomonospora nanhaiensis</name>
    <dbReference type="NCBI Taxonomy" id="1323731"/>
    <lineage>
        <taxon>Bacteria</taxon>
        <taxon>Bacillati</taxon>
        <taxon>Actinomycetota</taxon>
        <taxon>Actinomycetes</taxon>
        <taxon>Streptosporangiales</taxon>
        <taxon>Nocardiopsidaceae</taxon>
        <taxon>Streptomonospora</taxon>
    </lineage>
</organism>
<dbReference type="RefSeq" id="WP_267949696.1">
    <property type="nucleotide sequence ID" value="NZ_CP113264.1"/>
</dbReference>
<sequence length="535" mass="61187">MHTHEKHIRDYLAVHLDLIEEGLRLEKVEYYLPNSTGARGFIDILARDHHKIWVVIELKRSRDSARQALNEVTKYTELLRREKSVRKDRIRSIIVSSDWHDLLTPVSNLARDWGHDLRGKKITTGPNGSVLSCETVQLLPEPFEHHPTQVHMVCFYETPEGRDRGWERIVELAEEAQAQNLVGFDFDRVAEHDRVVGNHALYYAIGRINPDLAELQAGLDVVPDEGDEDNPYYEVPASYHDCVAEYRASHHINNGGSLAVTIEIGQPDKFSALLEDPLWEMGDVRRTGAYAASDALTDRDLYDAVAGRDGQAQVLFRGSADPRVRPRWATFTKEASEPLAGNEDWSALMRAWFAEISADSDLTDVRVSIYNPCDLLQTFFWGLLDPERPFELYTPSISALAWDSSRLRRITLGALAWDGQYRPDLMKRIEMVFSDAHHYAVYHHYGEVWRHDPLLLELLGLRYVLVDMELGAAAPRVSRLQLFEDDHLQQVLGPPCESPYVRPDGKLFLLTDFVSAHRNEMHAFIGEYLKVIQPF</sequence>
<evidence type="ECO:0000313" key="4">
    <source>
        <dbReference type="Proteomes" id="UP001156498"/>
    </source>
</evidence>
<feature type="domain" description="Endonuclease NucS C-terminal" evidence="2">
    <location>
        <begin position="4"/>
        <end position="98"/>
    </location>
</feature>